<evidence type="ECO:0000313" key="1">
    <source>
        <dbReference type="EMBL" id="OYQ36816.1"/>
    </source>
</evidence>
<comment type="caution">
    <text evidence="1">The sequence shown here is derived from an EMBL/GenBank/DDBJ whole genome shotgun (WGS) entry which is preliminary data.</text>
</comment>
<sequence>MNPASYPCHSRPQDQDLVRDHVLNVDDLAAFAVADAFLRSRHPDVQMFWRQVVHAGWSRYHVEALIARDDYAGFWASLGGRASILEKAMECFGDVSRLLEPLRAAGLVPFQDLTAYVESIESEMEATYRTFLPFGRDMSEDSTRGIRFLTIDVVDSMLEQQRASANELPSHLTQVVALTAANPELANAVSDPSDTALFAQTAEAYLWLLSAAGASQRSGTPA</sequence>
<reference evidence="1 2" key="1">
    <citation type="submission" date="2017-07" db="EMBL/GenBank/DDBJ databases">
        <title>Niveispirillum cyanobacteriorum sp. nov., isolated from cyanobacterial aggregates in a eutrophic lake.</title>
        <authorList>
            <person name="Cai H."/>
        </authorList>
    </citation>
    <scope>NUCLEOTIDE SEQUENCE [LARGE SCALE GENOMIC DNA]</scope>
    <source>
        <strain evidence="2">TH1-14</strain>
    </source>
</reference>
<dbReference type="Proteomes" id="UP000216998">
    <property type="component" value="Unassembled WGS sequence"/>
</dbReference>
<keyword evidence="2" id="KW-1185">Reference proteome</keyword>
<gene>
    <name evidence="1" type="ORF">CHU95_03325</name>
</gene>
<protein>
    <submittedName>
        <fullName evidence="1">Uncharacterized protein</fullName>
    </submittedName>
</protein>
<proteinExistence type="predicted"/>
<evidence type="ECO:0000313" key="2">
    <source>
        <dbReference type="Proteomes" id="UP000216998"/>
    </source>
</evidence>
<dbReference type="EMBL" id="NOXU01000020">
    <property type="protein sequence ID" value="OYQ36816.1"/>
    <property type="molecule type" value="Genomic_DNA"/>
</dbReference>
<name>A0A255Z5T9_9PROT</name>
<accession>A0A255Z5T9</accession>
<dbReference type="AlphaFoldDB" id="A0A255Z5T9"/>
<organism evidence="1 2">
    <name type="scientific">Niveispirillum lacus</name>
    <dbReference type="NCBI Taxonomy" id="1981099"/>
    <lineage>
        <taxon>Bacteria</taxon>
        <taxon>Pseudomonadati</taxon>
        <taxon>Pseudomonadota</taxon>
        <taxon>Alphaproteobacteria</taxon>
        <taxon>Rhodospirillales</taxon>
        <taxon>Azospirillaceae</taxon>
        <taxon>Niveispirillum</taxon>
    </lineage>
</organism>